<dbReference type="Ensembl" id="ENSSHBT00005024564.1">
    <property type="protein sequence ID" value="ENSSHBP00005020625.1"/>
    <property type="gene ID" value="ENSSHBG00005017534.1"/>
</dbReference>
<keyword evidence="1" id="KW-1133">Transmembrane helix</keyword>
<dbReference type="Proteomes" id="UP000472266">
    <property type="component" value="Chromosome 14"/>
</dbReference>
<name>A0A672V2A3_STRHB</name>
<protein>
    <submittedName>
        <fullName evidence="2">Uncharacterized protein</fullName>
    </submittedName>
</protein>
<dbReference type="InParanoid" id="A0A672V2A3"/>
<evidence type="ECO:0000313" key="3">
    <source>
        <dbReference type="Proteomes" id="UP000472266"/>
    </source>
</evidence>
<keyword evidence="1" id="KW-0472">Membrane</keyword>
<organism evidence="2 3">
    <name type="scientific">Strigops habroptila</name>
    <name type="common">Kakapo</name>
    <dbReference type="NCBI Taxonomy" id="2489341"/>
    <lineage>
        <taxon>Eukaryota</taxon>
        <taxon>Metazoa</taxon>
        <taxon>Chordata</taxon>
        <taxon>Craniata</taxon>
        <taxon>Vertebrata</taxon>
        <taxon>Euteleostomi</taxon>
        <taxon>Archelosauria</taxon>
        <taxon>Archosauria</taxon>
        <taxon>Dinosauria</taxon>
        <taxon>Saurischia</taxon>
        <taxon>Theropoda</taxon>
        <taxon>Coelurosauria</taxon>
        <taxon>Aves</taxon>
        <taxon>Neognathae</taxon>
        <taxon>Neoaves</taxon>
        <taxon>Telluraves</taxon>
        <taxon>Australaves</taxon>
        <taxon>Psittaciformes</taxon>
        <taxon>Psittacidae</taxon>
        <taxon>Strigops</taxon>
    </lineage>
</organism>
<reference evidence="2" key="3">
    <citation type="submission" date="2025-09" db="UniProtKB">
        <authorList>
            <consortium name="Ensembl"/>
        </authorList>
    </citation>
    <scope>IDENTIFICATION</scope>
</reference>
<reference evidence="2 3" key="1">
    <citation type="submission" date="2019-11" db="EMBL/GenBank/DDBJ databases">
        <title>Strigops habroptila (kakapo) genome, bStrHab1, primary haplotype, v2.</title>
        <authorList>
            <person name="Jarvis E.D."/>
            <person name="Howard J."/>
            <person name="Rhie A."/>
            <person name="Phillippy A."/>
            <person name="Korlach J."/>
            <person name="Digby A."/>
            <person name="Iorns D."/>
            <person name="Eason D."/>
            <person name="Robertson B."/>
            <person name="Raemaekers T."/>
            <person name="Howe K."/>
            <person name="Lewin H."/>
            <person name="Damas J."/>
            <person name="Hastie A."/>
            <person name="Tracey A."/>
            <person name="Chow W."/>
            <person name="Fedrigo O."/>
        </authorList>
    </citation>
    <scope>NUCLEOTIDE SEQUENCE [LARGE SCALE GENOMIC DNA]</scope>
</reference>
<keyword evidence="3" id="KW-1185">Reference proteome</keyword>
<accession>A0A672V2A3</accession>
<evidence type="ECO:0000256" key="1">
    <source>
        <dbReference type="SAM" id="Phobius"/>
    </source>
</evidence>
<sequence>MCVCTCIYVCVCIYLCMCVYRCVCMSIYVCVHMCVYMCMYMCIYMCVWVIPAPRRSLAFSAWAEGRALNPAPHIPLLPECSLSPLLGKGLVWSLWSLVPGLRPSTDGETESEGA</sequence>
<feature type="transmembrane region" description="Helical" evidence="1">
    <location>
        <begin position="28"/>
        <end position="50"/>
    </location>
</feature>
<reference evidence="2" key="2">
    <citation type="submission" date="2025-08" db="UniProtKB">
        <authorList>
            <consortium name="Ensembl"/>
        </authorList>
    </citation>
    <scope>IDENTIFICATION</scope>
</reference>
<keyword evidence="1" id="KW-0812">Transmembrane</keyword>
<evidence type="ECO:0000313" key="2">
    <source>
        <dbReference type="Ensembl" id="ENSSHBP00005020625.1"/>
    </source>
</evidence>
<proteinExistence type="predicted"/>
<dbReference type="AlphaFoldDB" id="A0A672V2A3"/>